<keyword evidence="6" id="KW-1185">Reference proteome</keyword>
<dbReference type="Proteomes" id="UP001335729">
    <property type="component" value="Unassembled WGS sequence"/>
</dbReference>
<reference evidence="4 6" key="1">
    <citation type="submission" date="2024-01" db="EMBL/GenBank/DDBJ databases">
        <title>Draft genome sequence of Gordonia sp. PKS22-38.</title>
        <authorList>
            <person name="Suphannarot A."/>
            <person name="Mingma R."/>
        </authorList>
    </citation>
    <scope>NUCLEOTIDE SEQUENCE [LARGE SCALE GENOMIC DNA]</scope>
    <source>
        <strain evidence="4 6">PKS22-38</strain>
    </source>
</reference>
<feature type="coiled-coil region" evidence="2">
    <location>
        <begin position="67"/>
        <end position="94"/>
    </location>
</feature>
<evidence type="ECO:0000259" key="3">
    <source>
        <dbReference type="PROSITE" id="PS50994"/>
    </source>
</evidence>
<dbReference type="RefSeq" id="WP_330503594.1">
    <property type="nucleotide sequence ID" value="NZ_JAZDUE010000003.1"/>
</dbReference>
<evidence type="ECO:0000313" key="6">
    <source>
        <dbReference type="Proteomes" id="UP001335729"/>
    </source>
</evidence>
<dbReference type="InterPro" id="IPR025948">
    <property type="entry name" value="HTH-like_dom"/>
</dbReference>
<dbReference type="InterPro" id="IPR009057">
    <property type="entry name" value="Homeodomain-like_sf"/>
</dbReference>
<feature type="domain" description="Integrase catalytic" evidence="3">
    <location>
        <begin position="244"/>
        <end position="412"/>
    </location>
</feature>
<dbReference type="EMBL" id="JAZDUE010000003">
    <property type="protein sequence ID" value="MEE4022267.1"/>
    <property type="molecule type" value="Genomic_DNA"/>
</dbReference>
<dbReference type="PANTHER" id="PTHR46889:SF4">
    <property type="entry name" value="TRANSPOSASE INSO FOR INSERTION SEQUENCE ELEMENT IS911B-RELATED"/>
    <property type="match status" value="1"/>
</dbReference>
<dbReference type="InterPro" id="IPR001584">
    <property type="entry name" value="Integrase_cat-core"/>
</dbReference>
<dbReference type="InterPro" id="IPR036388">
    <property type="entry name" value="WH-like_DNA-bd_sf"/>
</dbReference>
<dbReference type="SUPFAM" id="SSF46689">
    <property type="entry name" value="Homeodomain-like"/>
    <property type="match status" value="1"/>
</dbReference>
<protein>
    <submittedName>
        <fullName evidence="4">IS3 family transposase</fullName>
    </submittedName>
</protein>
<dbReference type="SUPFAM" id="SSF53098">
    <property type="entry name" value="Ribonuclease H-like"/>
    <property type="match status" value="1"/>
</dbReference>
<dbReference type="InterPro" id="IPR036397">
    <property type="entry name" value="RNaseH_sf"/>
</dbReference>
<name>A0ABU7MPL1_9ACTN</name>
<dbReference type="PANTHER" id="PTHR46889">
    <property type="entry name" value="TRANSPOSASE INSF FOR INSERTION SEQUENCE IS3B-RELATED"/>
    <property type="match status" value="1"/>
</dbReference>
<comment type="caution">
    <text evidence="4">The sequence shown here is derived from an EMBL/GenBank/DDBJ whole genome shotgun (WGS) entry which is preliminary data.</text>
</comment>
<dbReference type="InterPro" id="IPR050900">
    <property type="entry name" value="Transposase_IS3/IS150/IS904"/>
</dbReference>
<organism evidence="4 6">
    <name type="scientific">Gordonia prachuapensis</name>
    <dbReference type="NCBI Taxonomy" id="3115651"/>
    <lineage>
        <taxon>Bacteria</taxon>
        <taxon>Bacillati</taxon>
        <taxon>Actinomycetota</taxon>
        <taxon>Actinomycetes</taxon>
        <taxon>Mycobacteriales</taxon>
        <taxon>Gordoniaceae</taxon>
        <taxon>Gordonia</taxon>
    </lineage>
</organism>
<gene>
    <name evidence="4" type="ORF">V1Y59_04170</name>
    <name evidence="5" type="ORF">V1Y59_04175</name>
</gene>
<proteinExistence type="predicted"/>
<dbReference type="PROSITE" id="PS50994">
    <property type="entry name" value="INTEGRASE"/>
    <property type="match status" value="1"/>
</dbReference>
<evidence type="ECO:0000256" key="1">
    <source>
        <dbReference type="ARBA" id="ARBA00002286"/>
    </source>
</evidence>
<dbReference type="Gene3D" id="3.30.420.10">
    <property type="entry name" value="Ribonuclease H-like superfamily/Ribonuclease H"/>
    <property type="match status" value="1"/>
</dbReference>
<dbReference type="Gene3D" id="1.10.10.10">
    <property type="entry name" value="Winged helix-like DNA-binding domain superfamily/Winged helix DNA-binding domain"/>
    <property type="match status" value="1"/>
</dbReference>
<sequence length="426" mass="47010">MAAGSKRYSAELKRDAVDMVGQLVAQGSTEWAAMGKTADLLGVGSAETVRQWVRKAPVAGDGDAVAAKADSEEVRRLKQEVAELKRANGILKAASGFLRGRNRPATPVIVDFIRTHQGHRVGADGLVWGVDSMCTVLSEHGWRIAPSTYYDHVNRGPSTRMLRDAHVIDAIYSLRKQQPLTQVLGSRKTWIVLRGRGIDVARCTVERVMREMGWRGATKKKRVRTTVPDSGAHRPADLVDRQFCAAAPNRLWVADFTYCRTGSGWAYTAFVIDVFARKIVGWKVATEMTVNLVTDAINNAIDNRKRCGVVDLTKLVHHSDAGAQYTAIVFGQRLAEEGIAASIGSVGDSYDNALAESVNADYKNELVDNQPRFHGATELSLGTAQWVAFYNRERPHSYCDDLTPDQAEQLHYHHLRTLNPEEALTT</sequence>
<dbReference type="Pfam" id="PF00665">
    <property type="entry name" value="rve"/>
    <property type="match status" value="1"/>
</dbReference>
<evidence type="ECO:0000313" key="4">
    <source>
        <dbReference type="EMBL" id="MEE4022266.1"/>
    </source>
</evidence>
<accession>A0ABU7MPL1</accession>
<evidence type="ECO:0000313" key="5">
    <source>
        <dbReference type="EMBL" id="MEE4022267.1"/>
    </source>
</evidence>
<dbReference type="InterPro" id="IPR012337">
    <property type="entry name" value="RNaseH-like_sf"/>
</dbReference>
<dbReference type="NCBIfam" id="NF033516">
    <property type="entry name" value="transpos_IS3"/>
    <property type="match status" value="1"/>
</dbReference>
<comment type="function">
    <text evidence="1">Involved in the transposition of the insertion sequence.</text>
</comment>
<dbReference type="Pfam" id="PF13276">
    <property type="entry name" value="HTH_21"/>
    <property type="match status" value="1"/>
</dbReference>
<evidence type="ECO:0000256" key="2">
    <source>
        <dbReference type="SAM" id="Coils"/>
    </source>
</evidence>
<dbReference type="InterPro" id="IPR048020">
    <property type="entry name" value="Transpos_IS3"/>
</dbReference>
<keyword evidence="2" id="KW-0175">Coiled coil</keyword>
<dbReference type="EMBL" id="JAZDUE010000003">
    <property type="protein sequence ID" value="MEE4022266.1"/>
    <property type="molecule type" value="Genomic_DNA"/>
</dbReference>